<accession>A0A9P0KYM1</accession>
<keyword evidence="1" id="KW-1133">Transmembrane helix</keyword>
<dbReference type="AlphaFoldDB" id="A0A9P0KYM1"/>
<gene>
    <name evidence="2" type="ORF">ACAOBT_LOCUS16803</name>
</gene>
<feature type="transmembrane region" description="Helical" evidence="1">
    <location>
        <begin position="51"/>
        <end position="72"/>
    </location>
</feature>
<protein>
    <submittedName>
        <fullName evidence="2">Uncharacterized protein</fullName>
    </submittedName>
</protein>
<evidence type="ECO:0000313" key="2">
    <source>
        <dbReference type="EMBL" id="CAH1985665.1"/>
    </source>
</evidence>
<reference evidence="2" key="1">
    <citation type="submission" date="2022-03" db="EMBL/GenBank/DDBJ databases">
        <authorList>
            <person name="Sayadi A."/>
        </authorList>
    </citation>
    <scope>NUCLEOTIDE SEQUENCE</scope>
</reference>
<dbReference type="EMBL" id="CAKOFQ010006984">
    <property type="protein sequence ID" value="CAH1985665.1"/>
    <property type="molecule type" value="Genomic_DNA"/>
</dbReference>
<evidence type="ECO:0000256" key="1">
    <source>
        <dbReference type="SAM" id="Phobius"/>
    </source>
</evidence>
<comment type="caution">
    <text evidence="2">The sequence shown here is derived from an EMBL/GenBank/DDBJ whole genome shotgun (WGS) entry which is preliminary data.</text>
</comment>
<keyword evidence="1" id="KW-0472">Membrane</keyword>
<sequence>MKKSPVAPATASAETTASAARIKNASVVTKSKQWTKHNICGLHPAHVPETFIGYVPVTFYLIALLYPNMLCVQ</sequence>
<dbReference type="Proteomes" id="UP001152888">
    <property type="component" value="Unassembled WGS sequence"/>
</dbReference>
<organism evidence="2 3">
    <name type="scientific">Acanthoscelides obtectus</name>
    <name type="common">Bean weevil</name>
    <name type="synonym">Bruchus obtectus</name>
    <dbReference type="NCBI Taxonomy" id="200917"/>
    <lineage>
        <taxon>Eukaryota</taxon>
        <taxon>Metazoa</taxon>
        <taxon>Ecdysozoa</taxon>
        <taxon>Arthropoda</taxon>
        <taxon>Hexapoda</taxon>
        <taxon>Insecta</taxon>
        <taxon>Pterygota</taxon>
        <taxon>Neoptera</taxon>
        <taxon>Endopterygota</taxon>
        <taxon>Coleoptera</taxon>
        <taxon>Polyphaga</taxon>
        <taxon>Cucujiformia</taxon>
        <taxon>Chrysomeloidea</taxon>
        <taxon>Chrysomelidae</taxon>
        <taxon>Bruchinae</taxon>
        <taxon>Bruchini</taxon>
        <taxon>Acanthoscelides</taxon>
    </lineage>
</organism>
<evidence type="ECO:0000313" key="3">
    <source>
        <dbReference type="Proteomes" id="UP001152888"/>
    </source>
</evidence>
<keyword evidence="3" id="KW-1185">Reference proteome</keyword>
<proteinExistence type="predicted"/>
<keyword evidence="1" id="KW-0812">Transmembrane</keyword>
<name>A0A9P0KYM1_ACAOB</name>